<dbReference type="InterPro" id="IPR017972">
    <property type="entry name" value="Cyt_P450_CS"/>
</dbReference>
<dbReference type="PROSITE" id="PS00086">
    <property type="entry name" value="CYTOCHROME_P450"/>
    <property type="match status" value="1"/>
</dbReference>
<evidence type="ECO:0000256" key="1">
    <source>
        <dbReference type="ARBA" id="ARBA00001971"/>
    </source>
</evidence>
<evidence type="ECO:0000313" key="5">
    <source>
        <dbReference type="EMBL" id="SCU88619.1"/>
    </source>
</evidence>
<evidence type="ECO:0000256" key="2">
    <source>
        <dbReference type="ARBA" id="ARBA00022723"/>
    </source>
</evidence>
<dbReference type="InterPro" id="IPR001128">
    <property type="entry name" value="Cyt_P450"/>
</dbReference>
<dbReference type="AlphaFoldDB" id="A0A1G4JES2"/>
<dbReference type="PANTHER" id="PTHR24305">
    <property type="entry name" value="CYTOCHROME P450"/>
    <property type="match status" value="1"/>
</dbReference>
<dbReference type="GO" id="GO:0004497">
    <property type="term" value="F:monooxygenase activity"/>
    <property type="evidence" value="ECO:0007669"/>
    <property type="project" value="UniProtKB-KW"/>
</dbReference>
<evidence type="ECO:0000313" key="6">
    <source>
        <dbReference type="Proteomes" id="UP000191024"/>
    </source>
</evidence>
<name>A0A1G4JES2_9SACH</name>
<comment type="cofactor">
    <cofactor evidence="1">
        <name>heme</name>
        <dbReference type="ChEBI" id="CHEBI:30413"/>
    </cofactor>
</comment>
<sequence length="508" mass="58146">MLLLAGIIFVLAVAVVSVVFPPWNFPKNIPTVPFYVTFLPTFFDLDQEDIFARYLKKPMEEYGAVKIYFGSRWNILISRPEYLAQIFKDEDTFAKSGNQKKIPYSVIAAYTGENVISAHGAIWRVFRRTLTPGLQFFDDEPMIKNADTFCEIIKSQIDTATENDTCKSDGNDLKEKPIEKNFKAALVMPELLQKLAMANIAQVVLGFDVGTLSDKNSVIHQALKNVKRQIFRPLFLNFPFLDLLPIPSRTKARKDVEHFRTLLVDEVEHNIVTNYRFEQTSFAVSDLIRTYNREEITRNQLINNIVIMMVAGHENPQLLMTSCLYMLAKSKDDWQVKIRNEVEANTGSLAELPCLNSFIFECVRLYPPLSQIINRETSKTCLLGNNIVIPKGVYVGYNVYGTGRYPAAWGIDANQFMPQRWGDKIENIMNEWRHRKNTCAMSAFHGGRRACLGEKLALNEVRITLAAMLKTFQWQFAPDWVEKMTPAGPLCPLNLKLEFSLRKGHEME</sequence>
<dbReference type="STRING" id="1230905.A0A1G4JES2"/>
<dbReference type="CDD" id="cd11070">
    <property type="entry name" value="CYP56-like"/>
    <property type="match status" value="1"/>
</dbReference>
<dbReference type="SUPFAM" id="SSF48264">
    <property type="entry name" value="Cytochrome P450"/>
    <property type="match status" value="1"/>
</dbReference>
<dbReference type="EMBL" id="LT598463">
    <property type="protein sequence ID" value="SCU88619.1"/>
    <property type="molecule type" value="Genomic_DNA"/>
</dbReference>
<dbReference type="GO" id="GO:0020037">
    <property type="term" value="F:heme binding"/>
    <property type="evidence" value="ECO:0007669"/>
    <property type="project" value="InterPro"/>
</dbReference>
<dbReference type="InterPro" id="IPR036396">
    <property type="entry name" value="Cyt_P450_sf"/>
</dbReference>
<protein>
    <submittedName>
        <fullName evidence="5">LAMI_0D10748g1_1</fullName>
    </submittedName>
</protein>
<keyword evidence="2 4" id="KW-0479">Metal-binding</keyword>
<gene>
    <name evidence="5" type="ORF">LAMI_0D10748G</name>
</gene>
<dbReference type="InterPro" id="IPR050121">
    <property type="entry name" value="Cytochrome_P450_monoxygenase"/>
</dbReference>
<evidence type="ECO:0000256" key="3">
    <source>
        <dbReference type="ARBA" id="ARBA00023004"/>
    </source>
</evidence>
<dbReference type="Gene3D" id="1.10.630.10">
    <property type="entry name" value="Cytochrome P450"/>
    <property type="match status" value="1"/>
</dbReference>
<keyword evidence="4" id="KW-0503">Monooxygenase</keyword>
<keyword evidence="4" id="KW-0349">Heme</keyword>
<proteinExistence type="inferred from homology"/>
<dbReference type="GO" id="GO:0005506">
    <property type="term" value="F:iron ion binding"/>
    <property type="evidence" value="ECO:0007669"/>
    <property type="project" value="InterPro"/>
</dbReference>
<organism evidence="5 6">
    <name type="scientific">Lachancea mirantina</name>
    <dbReference type="NCBI Taxonomy" id="1230905"/>
    <lineage>
        <taxon>Eukaryota</taxon>
        <taxon>Fungi</taxon>
        <taxon>Dikarya</taxon>
        <taxon>Ascomycota</taxon>
        <taxon>Saccharomycotina</taxon>
        <taxon>Saccharomycetes</taxon>
        <taxon>Saccharomycetales</taxon>
        <taxon>Saccharomycetaceae</taxon>
        <taxon>Lachancea</taxon>
    </lineage>
</organism>
<dbReference type="Pfam" id="PF00067">
    <property type="entry name" value="p450"/>
    <property type="match status" value="1"/>
</dbReference>
<dbReference type="GO" id="GO:0016705">
    <property type="term" value="F:oxidoreductase activity, acting on paired donors, with incorporation or reduction of molecular oxygen"/>
    <property type="evidence" value="ECO:0007669"/>
    <property type="project" value="InterPro"/>
</dbReference>
<accession>A0A1G4JES2</accession>
<dbReference type="Proteomes" id="UP000191024">
    <property type="component" value="Chromosome D"/>
</dbReference>
<dbReference type="PANTHER" id="PTHR24305:SF223">
    <property type="entry name" value="CYTOCHROME P450-DIT2"/>
    <property type="match status" value="1"/>
</dbReference>
<reference evidence="5 6" key="1">
    <citation type="submission" date="2016-03" db="EMBL/GenBank/DDBJ databases">
        <authorList>
            <person name="Devillers H."/>
        </authorList>
    </citation>
    <scope>NUCLEOTIDE SEQUENCE [LARGE SCALE GENOMIC DNA]</scope>
    <source>
        <strain evidence="5">CBS 11717</strain>
    </source>
</reference>
<comment type="similarity">
    <text evidence="4">Belongs to the cytochrome P450 family.</text>
</comment>
<dbReference type="OrthoDB" id="1470350at2759"/>
<evidence type="ECO:0000256" key="4">
    <source>
        <dbReference type="RuleBase" id="RU000461"/>
    </source>
</evidence>
<dbReference type="PRINTS" id="PR00385">
    <property type="entry name" value="P450"/>
</dbReference>
<keyword evidence="3 4" id="KW-0408">Iron</keyword>
<keyword evidence="6" id="KW-1185">Reference proteome</keyword>
<keyword evidence="4" id="KW-0560">Oxidoreductase</keyword>